<proteinExistence type="predicted"/>
<dbReference type="EMBL" id="JACGWJ010000013">
    <property type="protein sequence ID" value="KAL0378827.1"/>
    <property type="molecule type" value="Genomic_DNA"/>
</dbReference>
<feature type="region of interest" description="Disordered" evidence="2">
    <location>
        <begin position="321"/>
        <end position="381"/>
    </location>
</feature>
<dbReference type="InterPro" id="IPR025836">
    <property type="entry name" value="Zn_knuckle_CX2CX4HX4C"/>
</dbReference>
<keyword evidence="1" id="KW-0862">Zinc</keyword>
<dbReference type="InterPro" id="IPR040256">
    <property type="entry name" value="At4g02000-like"/>
</dbReference>
<dbReference type="Pfam" id="PF14111">
    <property type="entry name" value="DUF4283"/>
    <property type="match status" value="1"/>
</dbReference>
<evidence type="ECO:0000313" key="4">
    <source>
        <dbReference type="EMBL" id="KAL0378827.1"/>
    </source>
</evidence>
<dbReference type="PANTHER" id="PTHR31286">
    <property type="entry name" value="GLYCINE-RICH CELL WALL STRUCTURAL PROTEIN 1.8-LIKE"/>
    <property type="match status" value="1"/>
</dbReference>
<comment type="caution">
    <text evidence="4">The sequence shown here is derived from an EMBL/GenBank/DDBJ whole genome shotgun (WGS) entry which is preliminary data.</text>
</comment>
<sequence length="477" mass="53321">MSSSQRDSLCSADLMLVHGKEHLVDPTVFRGRRVSLFCGIGVYSIEFGSGGGLIEETVARLGRALVLTEEEDEGVTISPGTWLGKVGSDGFYLVGRILSTRVYRLEFVRTTLKAAMNPVKGMEISKIGEGRLLFKFHHRLDKSRVWERSPWMFDKNLLVLNDVVDDENPLIVPLNWSFFHIHVHGLPVKQMTKEMAEAIGHRLGKYEDSADSCQFMWGSSMRLRVALDISKPLKRFLRLRTVRGEGSIVSFTYERLPNFCYLCGLLGHIDRNCERRYEDGFVNPGEELQYGEWLRAPTYRSIIRQGEGLANSWMEFARRPEADSTGSDGGHNRRRGINIFDPSPNKSAVEQQNRGVDDIVSPRIQGGGNQGFTELKSSPNRVTNLTSDSGVGHGLSLNSHNSSQPHYPSPVILSPPTHITPISSNQNTNRSQAQVTDTSPKVMNILNSPHTHVTSTNSSQTQVSDTHMMHPEPNSTY</sequence>
<evidence type="ECO:0000256" key="2">
    <source>
        <dbReference type="SAM" id="MobiDB-lite"/>
    </source>
</evidence>
<dbReference type="PANTHER" id="PTHR31286:SF153">
    <property type="entry name" value="DUF4283 DOMAIN PROTEIN"/>
    <property type="match status" value="1"/>
</dbReference>
<dbReference type="InterPro" id="IPR001878">
    <property type="entry name" value="Znf_CCHC"/>
</dbReference>
<feature type="compositionally biased region" description="Polar residues" evidence="2">
    <location>
        <begin position="371"/>
        <end position="381"/>
    </location>
</feature>
<feature type="domain" description="CCHC-type" evidence="3">
    <location>
        <begin position="260"/>
        <end position="275"/>
    </location>
</feature>
<feature type="region of interest" description="Disordered" evidence="2">
    <location>
        <begin position="449"/>
        <end position="477"/>
    </location>
</feature>
<organism evidence="4">
    <name type="scientific">Sesamum radiatum</name>
    <name type="common">Black benniseed</name>
    <dbReference type="NCBI Taxonomy" id="300843"/>
    <lineage>
        <taxon>Eukaryota</taxon>
        <taxon>Viridiplantae</taxon>
        <taxon>Streptophyta</taxon>
        <taxon>Embryophyta</taxon>
        <taxon>Tracheophyta</taxon>
        <taxon>Spermatophyta</taxon>
        <taxon>Magnoliopsida</taxon>
        <taxon>eudicotyledons</taxon>
        <taxon>Gunneridae</taxon>
        <taxon>Pentapetalae</taxon>
        <taxon>asterids</taxon>
        <taxon>lamiids</taxon>
        <taxon>Lamiales</taxon>
        <taxon>Pedaliaceae</taxon>
        <taxon>Sesamum</taxon>
    </lineage>
</organism>
<dbReference type="Pfam" id="PF14392">
    <property type="entry name" value="zf-CCHC_4"/>
    <property type="match status" value="1"/>
</dbReference>
<dbReference type="GO" id="GO:0008270">
    <property type="term" value="F:zinc ion binding"/>
    <property type="evidence" value="ECO:0007669"/>
    <property type="project" value="UniProtKB-KW"/>
</dbReference>
<dbReference type="InterPro" id="IPR025558">
    <property type="entry name" value="DUF4283"/>
</dbReference>
<accession>A0AAW2RF64</accession>
<name>A0AAW2RF64_SESRA</name>
<protein>
    <recommendedName>
        <fullName evidence="3">CCHC-type domain-containing protein</fullName>
    </recommendedName>
</protein>
<evidence type="ECO:0000259" key="3">
    <source>
        <dbReference type="PROSITE" id="PS50158"/>
    </source>
</evidence>
<evidence type="ECO:0000256" key="1">
    <source>
        <dbReference type="PROSITE-ProRule" id="PRU00047"/>
    </source>
</evidence>
<dbReference type="GO" id="GO:0003676">
    <property type="term" value="F:nucleic acid binding"/>
    <property type="evidence" value="ECO:0007669"/>
    <property type="project" value="InterPro"/>
</dbReference>
<dbReference type="PROSITE" id="PS50158">
    <property type="entry name" value="ZF_CCHC"/>
    <property type="match status" value="1"/>
</dbReference>
<keyword evidence="1" id="KW-0863">Zinc-finger</keyword>
<reference evidence="4" key="2">
    <citation type="journal article" date="2024" name="Plant">
        <title>Genomic evolution and insights into agronomic trait innovations of Sesamum species.</title>
        <authorList>
            <person name="Miao H."/>
            <person name="Wang L."/>
            <person name="Qu L."/>
            <person name="Liu H."/>
            <person name="Sun Y."/>
            <person name="Le M."/>
            <person name="Wang Q."/>
            <person name="Wei S."/>
            <person name="Zheng Y."/>
            <person name="Lin W."/>
            <person name="Duan Y."/>
            <person name="Cao H."/>
            <person name="Xiong S."/>
            <person name="Wang X."/>
            <person name="Wei L."/>
            <person name="Li C."/>
            <person name="Ma Q."/>
            <person name="Ju M."/>
            <person name="Zhao R."/>
            <person name="Li G."/>
            <person name="Mu C."/>
            <person name="Tian Q."/>
            <person name="Mei H."/>
            <person name="Zhang T."/>
            <person name="Gao T."/>
            <person name="Zhang H."/>
        </authorList>
    </citation>
    <scope>NUCLEOTIDE SEQUENCE</scope>
    <source>
        <strain evidence="4">G02</strain>
    </source>
</reference>
<keyword evidence="1" id="KW-0479">Metal-binding</keyword>
<gene>
    <name evidence="4" type="ORF">Sradi_3188200</name>
</gene>
<reference evidence="4" key="1">
    <citation type="submission" date="2020-06" db="EMBL/GenBank/DDBJ databases">
        <authorList>
            <person name="Li T."/>
            <person name="Hu X."/>
            <person name="Zhang T."/>
            <person name="Song X."/>
            <person name="Zhang H."/>
            <person name="Dai N."/>
            <person name="Sheng W."/>
            <person name="Hou X."/>
            <person name="Wei L."/>
        </authorList>
    </citation>
    <scope>NUCLEOTIDE SEQUENCE</scope>
    <source>
        <strain evidence="4">G02</strain>
        <tissue evidence="4">Leaf</tissue>
    </source>
</reference>
<feature type="compositionally biased region" description="Polar residues" evidence="2">
    <location>
        <begin position="344"/>
        <end position="354"/>
    </location>
</feature>
<dbReference type="AlphaFoldDB" id="A0AAW2RF64"/>
<feature type="compositionally biased region" description="Low complexity" evidence="2">
    <location>
        <begin position="450"/>
        <end position="464"/>
    </location>
</feature>